<name>A0ACA9SKY9_9GLOM</name>
<proteinExistence type="predicted"/>
<evidence type="ECO:0000313" key="2">
    <source>
        <dbReference type="Proteomes" id="UP000789920"/>
    </source>
</evidence>
<comment type="caution">
    <text evidence="1">The sequence shown here is derived from an EMBL/GenBank/DDBJ whole genome shotgun (WGS) entry which is preliminary data.</text>
</comment>
<sequence length="230" mass="25893">PKFTVLIEPLSKPFSKWTFSETCQLFNLTNDPSPGINVYPIFLCGCIDLKDETSQIMVQHLMAELKLRKETTALTFAFEATKSIYSYSYLAAGVSFHKNNFKIVPEKPIAGRNGHGNLDYAIECCSTGRVIGLVEVKAENLKKGLAQATIQMESTITGRGNEMQKIDRVFGIVTDASVWYFMECSCNEEQTLTFRLSESVNVVYNGENMQAQVEKVLGHILWLLEEIQKQ</sequence>
<accession>A0ACA9SKY9</accession>
<dbReference type="Proteomes" id="UP000789920">
    <property type="component" value="Unassembled WGS sequence"/>
</dbReference>
<dbReference type="EMBL" id="CAJVQC010132217">
    <property type="protein sequence ID" value="CAG8841909.1"/>
    <property type="molecule type" value="Genomic_DNA"/>
</dbReference>
<keyword evidence="2" id="KW-1185">Reference proteome</keyword>
<organism evidence="1 2">
    <name type="scientific">Racocetra persica</name>
    <dbReference type="NCBI Taxonomy" id="160502"/>
    <lineage>
        <taxon>Eukaryota</taxon>
        <taxon>Fungi</taxon>
        <taxon>Fungi incertae sedis</taxon>
        <taxon>Mucoromycota</taxon>
        <taxon>Glomeromycotina</taxon>
        <taxon>Glomeromycetes</taxon>
        <taxon>Diversisporales</taxon>
        <taxon>Gigasporaceae</taxon>
        <taxon>Racocetra</taxon>
    </lineage>
</organism>
<gene>
    <name evidence="1" type="ORF">RPERSI_LOCUS32081</name>
</gene>
<protein>
    <submittedName>
        <fullName evidence="1">27398_t:CDS:1</fullName>
    </submittedName>
</protein>
<feature type="non-terminal residue" evidence="1">
    <location>
        <position position="1"/>
    </location>
</feature>
<evidence type="ECO:0000313" key="1">
    <source>
        <dbReference type="EMBL" id="CAG8841909.1"/>
    </source>
</evidence>
<reference evidence="1" key="1">
    <citation type="submission" date="2021-06" db="EMBL/GenBank/DDBJ databases">
        <authorList>
            <person name="Kallberg Y."/>
            <person name="Tangrot J."/>
            <person name="Rosling A."/>
        </authorList>
    </citation>
    <scope>NUCLEOTIDE SEQUENCE</scope>
    <source>
        <strain evidence="1">MA461A</strain>
    </source>
</reference>